<feature type="domain" description="Sulfatase N-terminal" evidence="7">
    <location>
        <begin position="25"/>
        <end position="369"/>
    </location>
</feature>
<dbReference type="InterPro" id="IPR024607">
    <property type="entry name" value="Sulfatase_CS"/>
</dbReference>
<keyword evidence="2" id="KW-0479">Metal-binding</keyword>
<dbReference type="KEGG" id="sdyn:Mal52_57070"/>
<dbReference type="InterPro" id="IPR017850">
    <property type="entry name" value="Alkaline_phosphatase_core_sf"/>
</dbReference>
<dbReference type="RefSeq" id="WP_197534492.1">
    <property type="nucleotide sequence ID" value="NZ_CP036276.1"/>
</dbReference>
<organism evidence="8 9">
    <name type="scientific">Symmachiella dynata</name>
    <dbReference type="NCBI Taxonomy" id="2527995"/>
    <lineage>
        <taxon>Bacteria</taxon>
        <taxon>Pseudomonadati</taxon>
        <taxon>Planctomycetota</taxon>
        <taxon>Planctomycetia</taxon>
        <taxon>Planctomycetales</taxon>
        <taxon>Planctomycetaceae</taxon>
        <taxon>Symmachiella</taxon>
    </lineage>
</organism>
<dbReference type="SUPFAM" id="SSF53649">
    <property type="entry name" value="Alkaline phosphatase-like"/>
    <property type="match status" value="1"/>
</dbReference>
<sequence length="479" mass="53285" precursor="true">MSFRCMATLCVLLLGVSCDLPAVPPNVVLVMCDDLGWGDTGFNGNTVIKTPHLDAMARAGLKLNRFYSAAPVCSPTRGSVLTGRHPYRYGILTANSGHMTPQELTLAELLREQGYTTGHFGKWHLGTMTKTIRDSNRGGPKHVAHFSPPQNNGFDRCFSTEAKVPTFDPMLKPHGKASGKGWNYLQDRAAAVPYGTRYWNQRGEVVTENLEGDDARVIMDRAVPFITQAAEQQKPFFVVVWFHTPHLPVVAGPDHAKLYAEYDDFPRNYYGCITAMDEQVGRLRQTLRDLNVADNTLVTFCSDNGPEGQAKTSPGSAGPYRGRKRDLYEGGVRVPGLIEWPAKIAAGRVSDYPAVTSDYLPTILELLGVQIPTERAIDGASLLPLIEKNVTERPRPIGFQHHDALAWTDNRYKLINNTRKRKRDSNGKPLRPPVFELYDILADPEEVHNIAAEHPEIVERMQAELLAWQASCKPVDSRQ</sequence>
<dbReference type="InterPro" id="IPR050738">
    <property type="entry name" value="Sulfatase"/>
</dbReference>
<evidence type="ECO:0000313" key="9">
    <source>
        <dbReference type="Proteomes" id="UP000319383"/>
    </source>
</evidence>
<evidence type="ECO:0000256" key="3">
    <source>
        <dbReference type="ARBA" id="ARBA00022801"/>
    </source>
</evidence>
<dbReference type="InterPro" id="IPR000917">
    <property type="entry name" value="Sulfatase_N"/>
</dbReference>
<dbReference type="Gene3D" id="3.40.720.10">
    <property type="entry name" value="Alkaline Phosphatase, subunit A"/>
    <property type="match status" value="1"/>
</dbReference>
<evidence type="ECO:0000256" key="1">
    <source>
        <dbReference type="ARBA" id="ARBA00008779"/>
    </source>
</evidence>
<accession>A0A517ZXG8</accession>
<evidence type="ECO:0000256" key="6">
    <source>
        <dbReference type="SAM" id="SignalP"/>
    </source>
</evidence>
<feature type="signal peptide" evidence="6">
    <location>
        <begin position="1"/>
        <end position="22"/>
    </location>
</feature>
<comment type="similarity">
    <text evidence="1">Belongs to the sulfatase family.</text>
</comment>
<keyword evidence="3 8" id="KW-0378">Hydrolase</keyword>
<name>A0A517ZXG8_9PLAN</name>
<dbReference type="Pfam" id="PF00884">
    <property type="entry name" value="Sulfatase"/>
    <property type="match status" value="1"/>
</dbReference>
<gene>
    <name evidence="8" type="primary">atsA_32</name>
    <name evidence="8" type="ORF">Mal52_57070</name>
</gene>
<dbReference type="Proteomes" id="UP000319383">
    <property type="component" value="Chromosome"/>
</dbReference>
<evidence type="ECO:0000259" key="7">
    <source>
        <dbReference type="Pfam" id="PF00884"/>
    </source>
</evidence>
<keyword evidence="4" id="KW-0106">Calcium</keyword>
<dbReference type="FunFam" id="3.40.720.10:FF:000080">
    <property type="entry name" value="N-acetylgalactosamine 6-sulfatase (GALNS)"/>
    <property type="match status" value="1"/>
</dbReference>
<dbReference type="PROSITE" id="PS51257">
    <property type="entry name" value="PROKAR_LIPOPROTEIN"/>
    <property type="match status" value="1"/>
</dbReference>
<dbReference type="PROSITE" id="PS00523">
    <property type="entry name" value="SULFATASE_1"/>
    <property type="match status" value="1"/>
</dbReference>
<dbReference type="Gene3D" id="3.30.1120.10">
    <property type="match status" value="1"/>
</dbReference>
<dbReference type="GO" id="GO:0046872">
    <property type="term" value="F:metal ion binding"/>
    <property type="evidence" value="ECO:0007669"/>
    <property type="project" value="UniProtKB-KW"/>
</dbReference>
<proteinExistence type="inferred from homology"/>
<dbReference type="PANTHER" id="PTHR42693:SF53">
    <property type="entry name" value="ENDO-4-O-SULFATASE"/>
    <property type="match status" value="1"/>
</dbReference>
<dbReference type="AlphaFoldDB" id="A0A517ZXG8"/>
<reference evidence="8 9" key="1">
    <citation type="submission" date="2019-02" db="EMBL/GenBank/DDBJ databases">
        <title>Deep-cultivation of Planctomycetes and their phenomic and genomic characterization uncovers novel biology.</title>
        <authorList>
            <person name="Wiegand S."/>
            <person name="Jogler M."/>
            <person name="Boedeker C."/>
            <person name="Pinto D."/>
            <person name="Vollmers J."/>
            <person name="Rivas-Marin E."/>
            <person name="Kohn T."/>
            <person name="Peeters S.H."/>
            <person name="Heuer A."/>
            <person name="Rast P."/>
            <person name="Oberbeckmann S."/>
            <person name="Bunk B."/>
            <person name="Jeske O."/>
            <person name="Meyerdierks A."/>
            <person name="Storesund J.E."/>
            <person name="Kallscheuer N."/>
            <person name="Luecker S."/>
            <person name="Lage O.M."/>
            <person name="Pohl T."/>
            <person name="Merkel B.J."/>
            <person name="Hornburger P."/>
            <person name="Mueller R.-W."/>
            <person name="Bruemmer F."/>
            <person name="Labrenz M."/>
            <person name="Spormann A.M."/>
            <person name="Op den Camp H."/>
            <person name="Overmann J."/>
            <person name="Amann R."/>
            <person name="Jetten M.S.M."/>
            <person name="Mascher T."/>
            <person name="Medema M.H."/>
            <person name="Devos D.P."/>
            <person name="Kaster A.-K."/>
            <person name="Ovreas L."/>
            <person name="Rohde M."/>
            <person name="Galperin M.Y."/>
            <person name="Jogler C."/>
        </authorList>
    </citation>
    <scope>NUCLEOTIDE SEQUENCE [LARGE SCALE GENOMIC DNA]</scope>
    <source>
        <strain evidence="8 9">Mal52</strain>
    </source>
</reference>
<feature type="chain" id="PRO_5022096909" evidence="6">
    <location>
        <begin position="23"/>
        <end position="479"/>
    </location>
</feature>
<keyword evidence="9" id="KW-1185">Reference proteome</keyword>
<evidence type="ECO:0000256" key="2">
    <source>
        <dbReference type="ARBA" id="ARBA00022723"/>
    </source>
</evidence>
<feature type="region of interest" description="Disordered" evidence="5">
    <location>
        <begin position="303"/>
        <end position="322"/>
    </location>
</feature>
<dbReference type="EC" id="3.1.6.1" evidence="8"/>
<protein>
    <submittedName>
        <fullName evidence="8">Arylsulfatase</fullName>
        <ecNumber evidence="8">3.1.6.1</ecNumber>
    </submittedName>
</protein>
<keyword evidence="6" id="KW-0732">Signal</keyword>
<dbReference type="PANTHER" id="PTHR42693">
    <property type="entry name" value="ARYLSULFATASE FAMILY MEMBER"/>
    <property type="match status" value="1"/>
</dbReference>
<evidence type="ECO:0000313" key="8">
    <source>
        <dbReference type="EMBL" id="QDU47179.1"/>
    </source>
</evidence>
<evidence type="ECO:0000256" key="4">
    <source>
        <dbReference type="ARBA" id="ARBA00022837"/>
    </source>
</evidence>
<evidence type="ECO:0000256" key="5">
    <source>
        <dbReference type="SAM" id="MobiDB-lite"/>
    </source>
</evidence>
<dbReference type="EMBL" id="CP036276">
    <property type="protein sequence ID" value="QDU47179.1"/>
    <property type="molecule type" value="Genomic_DNA"/>
</dbReference>
<dbReference type="GO" id="GO:0004065">
    <property type="term" value="F:arylsulfatase activity"/>
    <property type="evidence" value="ECO:0007669"/>
    <property type="project" value="UniProtKB-EC"/>
</dbReference>